<dbReference type="RefSeq" id="WP_163691957.1">
    <property type="nucleotide sequence ID" value="NZ_FXTW01000001.1"/>
</dbReference>
<keyword evidence="5 12" id="KW-0812">Transmembrane</keyword>
<feature type="transmembrane region" description="Helical" evidence="12">
    <location>
        <begin position="68"/>
        <end position="86"/>
    </location>
</feature>
<dbReference type="PANTHER" id="PTHR38674:SF1">
    <property type="entry name" value="ALKANE 1-MONOOXYGENASE 1"/>
    <property type="match status" value="1"/>
</dbReference>
<evidence type="ECO:0000256" key="4">
    <source>
        <dbReference type="ARBA" id="ARBA00022519"/>
    </source>
</evidence>
<feature type="transmembrane region" description="Helical" evidence="12">
    <location>
        <begin position="218"/>
        <end position="251"/>
    </location>
</feature>
<keyword evidence="11 12" id="KW-0472">Membrane</keyword>
<keyword evidence="10 14" id="KW-0503">Monooxygenase</keyword>
<evidence type="ECO:0000256" key="1">
    <source>
        <dbReference type="ARBA" id="ARBA00004429"/>
    </source>
</evidence>
<evidence type="ECO:0000256" key="9">
    <source>
        <dbReference type="ARBA" id="ARBA00023004"/>
    </source>
</evidence>
<keyword evidence="8" id="KW-0560">Oxidoreductase</keyword>
<evidence type="ECO:0000256" key="8">
    <source>
        <dbReference type="ARBA" id="ARBA00023002"/>
    </source>
</evidence>
<dbReference type="Proteomes" id="UP000468443">
    <property type="component" value="Unassembled WGS sequence"/>
</dbReference>
<dbReference type="GO" id="GO:0005886">
    <property type="term" value="C:plasma membrane"/>
    <property type="evidence" value="ECO:0007669"/>
    <property type="project" value="UniProtKB-SubCell"/>
</dbReference>
<keyword evidence="4" id="KW-0997">Cell inner membrane</keyword>
<evidence type="ECO:0000256" key="12">
    <source>
        <dbReference type="SAM" id="Phobius"/>
    </source>
</evidence>
<name>A0A6P0U9F4_9FLAO</name>
<dbReference type="GO" id="GO:0006629">
    <property type="term" value="P:lipid metabolic process"/>
    <property type="evidence" value="ECO:0007669"/>
    <property type="project" value="InterPro"/>
</dbReference>
<evidence type="ECO:0000259" key="13">
    <source>
        <dbReference type="Pfam" id="PF00487"/>
    </source>
</evidence>
<keyword evidence="7 12" id="KW-1133">Transmembrane helix</keyword>
<keyword evidence="9" id="KW-0408">Iron</keyword>
<gene>
    <name evidence="14" type="ORF">GWK09_05345</name>
</gene>
<dbReference type="AlphaFoldDB" id="A0A6P0U9F4"/>
<keyword evidence="15" id="KW-1185">Reference proteome</keyword>
<feature type="transmembrane region" description="Helical" evidence="12">
    <location>
        <begin position="7"/>
        <end position="26"/>
    </location>
</feature>
<evidence type="ECO:0000256" key="11">
    <source>
        <dbReference type="ARBA" id="ARBA00023136"/>
    </source>
</evidence>
<dbReference type="Pfam" id="PF00487">
    <property type="entry name" value="FA_desaturase"/>
    <property type="match status" value="1"/>
</dbReference>
<sequence length="358" mass="41289">MKDLKYLSALSIPLSAIIGISMGGYWSFLTPVYAFVIIPILEVLLPVDPANDDPETRVRKSKDMLFDWMLYANLPIVYGLLIFYLVSVTSNNYAISELIGLTLSLGIVLGTNGINVGHELGHRLQTKERFLGKLLLLPSLYMHFYIEHNFGHHVHAATPEDPATARYNQSVYSFWITSVSRQFINAWRIQSELLQKQGLDFFSLRNDMFWYQVIQATYLLLVYIFFGWIGLGFALGTAVVGFLLLETVNYIEHYGLIRKRKPSGRYERVREIHSWNSNHVLGRIILYELTRHSDHHYLSSKKYQLLDCHEESPQMPFGYPTSMVLSFVPPLWFRLMNPRIPETMKPGFNGSHEEAAFK</sequence>
<dbReference type="PANTHER" id="PTHR38674">
    <property type="entry name" value="ALKANE 1-MONOOXYGENASE 1"/>
    <property type="match status" value="1"/>
</dbReference>
<evidence type="ECO:0000256" key="6">
    <source>
        <dbReference type="ARBA" id="ARBA00022723"/>
    </source>
</evidence>
<evidence type="ECO:0000256" key="7">
    <source>
        <dbReference type="ARBA" id="ARBA00022989"/>
    </source>
</evidence>
<dbReference type="EMBL" id="JAABOP010000001">
    <property type="protein sequence ID" value="NER09931.1"/>
    <property type="molecule type" value="Genomic_DNA"/>
</dbReference>
<proteinExistence type="inferred from homology"/>
<accession>A0A6P0U9F4</accession>
<reference evidence="14 15" key="1">
    <citation type="submission" date="2020-01" db="EMBL/GenBank/DDBJ databases">
        <title>Muriicola jejuensis KCTC 22299.</title>
        <authorList>
            <person name="Wang G."/>
        </authorList>
    </citation>
    <scope>NUCLEOTIDE SEQUENCE [LARGE SCALE GENOMIC DNA]</scope>
    <source>
        <strain evidence="14 15">KCTC 22299</strain>
    </source>
</reference>
<dbReference type="CDD" id="cd03512">
    <property type="entry name" value="Alkane-hydroxylase"/>
    <property type="match status" value="1"/>
</dbReference>
<evidence type="ECO:0000256" key="5">
    <source>
        <dbReference type="ARBA" id="ARBA00022692"/>
    </source>
</evidence>
<organism evidence="14 15">
    <name type="scientific">Muriicola jejuensis</name>
    <dbReference type="NCBI Taxonomy" id="504488"/>
    <lineage>
        <taxon>Bacteria</taxon>
        <taxon>Pseudomonadati</taxon>
        <taxon>Bacteroidota</taxon>
        <taxon>Flavobacteriia</taxon>
        <taxon>Flavobacteriales</taxon>
        <taxon>Flavobacteriaceae</taxon>
        <taxon>Muriicola</taxon>
    </lineage>
</organism>
<comment type="subcellular location">
    <subcellularLocation>
        <location evidence="1">Cell inner membrane</location>
        <topology evidence="1">Multi-pass membrane protein</topology>
    </subcellularLocation>
</comment>
<evidence type="ECO:0000256" key="10">
    <source>
        <dbReference type="ARBA" id="ARBA00023033"/>
    </source>
</evidence>
<evidence type="ECO:0000256" key="3">
    <source>
        <dbReference type="ARBA" id="ARBA00022475"/>
    </source>
</evidence>
<comment type="caution">
    <text evidence="14">The sequence shown here is derived from an EMBL/GenBank/DDBJ whole genome shotgun (WGS) entry which is preliminary data.</text>
</comment>
<dbReference type="InterPro" id="IPR033885">
    <property type="entry name" value="AlkB/XylM"/>
</dbReference>
<keyword evidence="3" id="KW-1003">Cell membrane</keyword>
<dbReference type="GO" id="GO:0004497">
    <property type="term" value="F:monooxygenase activity"/>
    <property type="evidence" value="ECO:0007669"/>
    <property type="project" value="UniProtKB-KW"/>
</dbReference>
<evidence type="ECO:0000313" key="15">
    <source>
        <dbReference type="Proteomes" id="UP000468443"/>
    </source>
</evidence>
<dbReference type="InterPro" id="IPR005804">
    <property type="entry name" value="FA_desaturase_dom"/>
</dbReference>
<protein>
    <submittedName>
        <fullName evidence="14">Alkane 1-monooxygenase</fullName>
    </submittedName>
</protein>
<comment type="similarity">
    <text evidence="2">Belongs to the fatty acid desaturase type 1 family. AlkB subfamily.</text>
</comment>
<evidence type="ECO:0000256" key="2">
    <source>
        <dbReference type="ARBA" id="ARBA00010823"/>
    </source>
</evidence>
<keyword evidence="6" id="KW-0479">Metal-binding</keyword>
<feature type="domain" description="Fatty acid desaturase" evidence="13">
    <location>
        <begin position="101"/>
        <end position="306"/>
    </location>
</feature>
<dbReference type="GO" id="GO:0046872">
    <property type="term" value="F:metal ion binding"/>
    <property type="evidence" value="ECO:0007669"/>
    <property type="project" value="UniProtKB-KW"/>
</dbReference>
<evidence type="ECO:0000313" key="14">
    <source>
        <dbReference type="EMBL" id="NER09931.1"/>
    </source>
</evidence>